<dbReference type="Proteomes" id="UP000583929">
    <property type="component" value="Unassembled WGS sequence"/>
</dbReference>
<accession>A0A7J6EV38</accession>
<comment type="caution">
    <text evidence="3">The sequence shown here is derived from an EMBL/GenBank/DDBJ whole genome shotgun (WGS) entry which is preliminary data.</text>
</comment>
<reference evidence="5 6" key="1">
    <citation type="journal article" date="2020" name="bioRxiv">
        <title>Sequence and annotation of 42 cannabis genomes reveals extensive copy number variation in cannabinoid synthesis and pathogen resistance genes.</title>
        <authorList>
            <person name="Mckernan K.J."/>
            <person name="Helbert Y."/>
            <person name="Kane L.T."/>
            <person name="Ebling H."/>
            <person name="Zhang L."/>
            <person name="Liu B."/>
            <person name="Eaton Z."/>
            <person name="Mclaughlin S."/>
            <person name="Kingan S."/>
            <person name="Baybayan P."/>
            <person name="Concepcion G."/>
            <person name="Jordan M."/>
            <person name="Riva A."/>
            <person name="Barbazuk W."/>
            <person name="Harkins T."/>
        </authorList>
    </citation>
    <scope>NUCLEOTIDE SEQUENCE [LARGE SCALE GENOMIC DNA]</scope>
    <source>
        <strain evidence="5 6">cv. Jamaican Lion 4</strain>
        <strain evidence="4">Father</strain>
        <strain evidence="3">Mother</strain>
        <tissue evidence="3">Leaf</tissue>
    </source>
</reference>
<dbReference type="PANTHER" id="PTHR35546:SF130">
    <property type="entry name" value="EXPRESSED PROTEIN"/>
    <property type="match status" value="1"/>
</dbReference>
<evidence type="ECO:0000313" key="3">
    <source>
        <dbReference type="EMBL" id="KAF4362281.1"/>
    </source>
</evidence>
<dbReference type="Pfam" id="PF24750">
    <property type="entry name" value="b-prop_At3g26010-like"/>
    <property type="match status" value="1"/>
</dbReference>
<feature type="domain" description="F-box protein At3g26010-like beta-propeller" evidence="2">
    <location>
        <begin position="117"/>
        <end position="383"/>
    </location>
</feature>
<evidence type="ECO:0000313" key="6">
    <source>
        <dbReference type="Proteomes" id="UP000583929"/>
    </source>
</evidence>
<dbReference type="SUPFAM" id="SSF81383">
    <property type="entry name" value="F-box domain"/>
    <property type="match status" value="1"/>
</dbReference>
<evidence type="ECO:0000259" key="1">
    <source>
        <dbReference type="Pfam" id="PF12937"/>
    </source>
</evidence>
<dbReference type="PANTHER" id="PTHR35546">
    <property type="entry name" value="F-BOX PROTEIN INTERACTION DOMAIN PROTEIN-RELATED"/>
    <property type="match status" value="1"/>
</dbReference>
<dbReference type="Proteomes" id="UP000525078">
    <property type="component" value="Unassembled WGS sequence"/>
</dbReference>
<evidence type="ECO:0000313" key="4">
    <source>
        <dbReference type="EMBL" id="KAF4391309.1"/>
    </source>
</evidence>
<feature type="domain" description="F-box" evidence="1">
    <location>
        <begin position="10"/>
        <end position="48"/>
    </location>
</feature>
<dbReference type="InterPro" id="IPR036047">
    <property type="entry name" value="F-box-like_dom_sf"/>
</dbReference>
<name>A0A7J6EV38_CANSA</name>
<evidence type="ECO:0000313" key="5">
    <source>
        <dbReference type="Proteomes" id="UP000525078"/>
    </source>
</evidence>
<dbReference type="EMBL" id="JAATIP010000185">
    <property type="protein sequence ID" value="KAF4362281.1"/>
    <property type="molecule type" value="Genomic_DNA"/>
</dbReference>
<gene>
    <name evidence="3" type="ORF">F8388_008165</name>
    <name evidence="4" type="ORF">G4B88_016619</name>
</gene>
<evidence type="ECO:0008006" key="7">
    <source>
        <dbReference type="Google" id="ProtNLM"/>
    </source>
</evidence>
<evidence type="ECO:0000259" key="2">
    <source>
        <dbReference type="Pfam" id="PF24750"/>
    </source>
</evidence>
<dbReference type="InterPro" id="IPR056592">
    <property type="entry name" value="Beta-prop_At3g26010-like"/>
</dbReference>
<organism evidence="3 5">
    <name type="scientific">Cannabis sativa</name>
    <name type="common">Hemp</name>
    <name type="synonym">Marijuana</name>
    <dbReference type="NCBI Taxonomy" id="3483"/>
    <lineage>
        <taxon>Eukaryota</taxon>
        <taxon>Viridiplantae</taxon>
        <taxon>Streptophyta</taxon>
        <taxon>Embryophyta</taxon>
        <taxon>Tracheophyta</taxon>
        <taxon>Spermatophyta</taxon>
        <taxon>Magnoliopsida</taxon>
        <taxon>eudicotyledons</taxon>
        <taxon>Gunneridae</taxon>
        <taxon>Pentapetalae</taxon>
        <taxon>rosids</taxon>
        <taxon>fabids</taxon>
        <taxon>Rosales</taxon>
        <taxon>Cannabaceae</taxon>
        <taxon>Cannabis</taxon>
    </lineage>
</organism>
<keyword evidence="6" id="KW-1185">Reference proteome</keyword>
<protein>
    <recommendedName>
        <fullName evidence="7">F-box protein</fullName>
    </recommendedName>
</protein>
<proteinExistence type="predicted"/>
<dbReference type="InterPro" id="IPR001810">
    <property type="entry name" value="F-box_dom"/>
</dbReference>
<dbReference type="EMBL" id="JAATIQ010000060">
    <property type="protein sequence ID" value="KAF4391309.1"/>
    <property type="molecule type" value="Genomic_DNA"/>
</dbReference>
<dbReference type="Pfam" id="PF12937">
    <property type="entry name" value="F-box-like"/>
    <property type="match status" value="1"/>
</dbReference>
<sequence length="418" mass="48491">MPQIFNIVSDELLLEVLLHLPDFKSIIDCACVCKHWFSVIYCSRLYFSRKFNHYHRQKRLNNSPDSPLPFALLFTATCLSDSSFSFAYFSPRSTILDDGLTPSLQFLPWKVDFDSAYIWSSFEDLLLVEVICTSPCLYVCNPFLRQYIALPRCSNISRYYSRRVLVVSRTSSLRVKYTVVNISGEGDFLTRVSQPLDLDIFSSETGQWSHSTFDFPKEALYGSNYRSSIIGSNGIVYWPYGSSNKNEGIVSLNLCSKRYRLIGLPREELGRDWRCLDYRVHIGVVRGKVRLAQFYSYKKKQSFVFKAWELIDGGDNDDDETYSWNLVHNHDHMTMRFDGPMSFFCLVALHPDDGDVFFFSRSSNRIRDNIEIFQCRILGKNYNHIETLCRLPSKVCATNLRAIPLLHPWWPSQIPSLI</sequence>
<dbReference type="Gene3D" id="3.80.10.10">
    <property type="entry name" value="Ribonuclease Inhibitor"/>
    <property type="match status" value="1"/>
</dbReference>
<dbReference type="AlphaFoldDB" id="A0A7J6EV38"/>
<dbReference type="InterPro" id="IPR055290">
    <property type="entry name" value="At3g26010-like"/>
</dbReference>
<dbReference type="InterPro" id="IPR032675">
    <property type="entry name" value="LRR_dom_sf"/>
</dbReference>